<proteinExistence type="predicted"/>
<gene>
    <name evidence="1" type="ORF">CROQUDRAFT_312115</name>
</gene>
<evidence type="ECO:0000313" key="1">
    <source>
        <dbReference type="EMBL" id="KAG0152093.1"/>
    </source>
</evidence>
<protein>
    <submittedName>
        <fullName evidence="1">Uncharacterized protein</fullName>
    </submittedName>
</protein>
<accession>A0A9P6TIS8</accession>
<keyword evidence="2" id="KW-1185">Reference proteome</keyword>
<dbReference type="EMBL" id="MU167209">
    <property type="protein sequence ID" value="KAG0152093.1"/>
    <property type="molecule type" value="Genomic_DNA"/>
</dbReference>
<dbReference type="AlphaFoldDB" id="A0A9P6TIS8"/>
<reference evidence="1" key="1">
    <citation type="submission" date="2013-11" db="EMBL/GenBank/DDBJ databases">
        <title>Genome sequence of the fusiform rust pathogen reveals effectors for host alternation and coevolution with pine.</title>
        <authorList>
            <consortium name="DOE Joint Genome Institute"/>
            <person name="Smith K."/>
            <person name="Pendleton A."/>
            <person name="Kubisiak T."/>
            <person name="Anderson C."/>
            <person name="Salamov A."/>
            <person name="Aerts A."/>
            <person name="Riley R."/>
            <person name="Clum A."/>
            <person name="Lindquist E."/>
            <person name="Ence D."/>
            <person name="Campbell M."/>
            <person name="Kronenberg Z."/>
            <person name="Feau N."/>
            <person name="Dhillon B."/>
            <person name="Hamelin R."/>
            <person name="Burleigh J."/>
            <person name="Smith J."/>
            <person name="Yandell M."/>
            <person name="Nelson C."/>
            <person name="Grigoriev I."/>
            <person name="Davis J."/>
        </authorList>
    </citation>
    <scope>NUCLEOTIDE SEQUENCE</scope>
    <source>
        <strain evidence="1">G11</strain>
    </source>
</reference>
<organism evidence="1 2">
    <name type="scientific">Cronartium quercuum f. sp. fusiforme G11</name>
    <dbReference type="NCBI Taxonomy" id="708437"/>
    <lineage>
        <taxon>Eukaryota</taxon>
        <taxon>Fungi</taxon>
        <taxon>Dikarya</taxon>
        <taxon>Basidiomycota</taxon>
        <taxon>Pucciniomycotina</taxon>
        <taxon>Pucciniomycetes</taxon>
        <taxon>Pucciniales</taxon>
        <taxon>Coleosporiaceae</taxon>
        <taxon>Cronartium</taxon>
    </lineage>
</organism>
<name>A0A9P6TIS8_9BASI</name>
<sequence length="225" mass="25076">MTSGINPKAAIIRLTIRDRSKFVLPQPQFGAASGLSCQMCWNKLFYYAPRNNKECGTIGLRCHHLSHIKSVYLTYSIRKYIQDLNKFNQQITLETPLLCSPYIFSIHQRTKPYQSPIMNITKHPKTQVQPATVCMGILINDECKLGHPHISCGHRHCSHLACASCCKEVGPKPCLQHKKGPQGLALQLAAHESDHNIGISLTGSTTLPAKITQTRLSKVFSDSEV</sequence>
<comment type="caution">
    <text evidence="1">The sequence shown here is derived from an EMBL/GenBank/DDBJ whole genome shotgun (WGS) entry which is preliminary data.</text>
</comment>
<evidence type="ECO:0000313" key="2">
    <source>
        <dbReference type="Proteomes" id="UP000886653"/>
    </source>
</evidence>
<dbReference type="Proteomes" id="UP000886653">
    <property type="component" value="Unassembled WGS sequence"/>
</dbReference>